<keyword evidence="10" id="KW-0808">Transferase</keyword>
<feature type="region of interest" description="Disordered" evidence="8">
    <location>
        <begin position="1"/>
        <end position="20"/>
    </location>
</feature>
<reference evidence="11 12" key="1">
    <citation type="submission" date="2017-12" db="EMBL/GenBank/DDBJ databases">
        <authorList>
            <person name="Pombert J.-F."/>
            <person name="Haag K.L."/>
            <person name="Ebert D."/>
        </authorList>
    </citation>
    <scope>NUCLEOTIDE SEQUENCE [LARGE SCALE GENOMIC DNA]</scope>
    <source>
        <strain evidence="9">BE-OM-2</strain>
        <strain evidence="10">IL-BN-2</strain>
    </source>
</reference>
<dbReference type="GO" id="GO:0071164">
    <property type="term" value="F:RNA cap trimethylguanosine synthase activity"/>
    <property type="evidence" value="ECO:0007669"/>
    <property type="project" value="TreeGrafter"/>
</dbReference>
<dbReference type="VEuPathDB" id="MicrosporidiaDB:CWI36_0767p0010"/>
<dbReference type="SUPFAM" id="SSF53335">
    <property type="entry name" value="S-adenosyl-L-methionine-dependent methyltransferases"/>
    <property type="match status" value="1"/>
</dbReference>
<keyword evidence="11" id="KW-1185">Reference proteome</keyword>
<evidence type="ECO:0000313" key="10">
    <source>
        <dbReference type="EMBL" id="TBU07594.1"/>
    </source>
</evidence>
<dbReference type="AlphaFoldDB" id="A0A4Q9LHQ4"/>
<evidence type="ECO:0000256" key="6">
    <source>
        <dbReference type="ARBA" id="ARBA00049075"/>
    </source>
</evidence>
<evidence type="ECO:0000256" key="7">
    <source>
        <dbReference type="ARBA" id="ARBA00049790"/>
    </source>
</evidence>
<dbReference type="GO" id="GO:0005634">
    <property type="term" value="C:nucleus"/>
    <property type="evidence" value="ECO:0007669"/>
    <property type="project" value="TreeGrafter"/>
</dbReference>
<dbReference type="Proteomes" id="UP000293045">
    <property type="component" value="Unassembled WGS sequence"/>
</dbReference>
<dbReference type="Proteomes" id="UP000291404">
    <property type="component" value="Unassembled WGS sequence"/>
</dbReference>
<dbReference type="PANTHER" id="PTHR14741:SF32">
    <property type="entry name" value="TRIMETHYLGUANOSINE SYNTHASE"/>
    <property type="match status" value="1"/>
</dbReference>
<evidence type="ECO:0000313" key="9">
    <source>
        <dbReference type="EMBL" id="TBU04404.1"/>
    </source>
</evidence>
<evidence type="ECO:0000313" key="11">
    <source>
        <dbReference type="Proteomes" id="UP000291404"/>
    </source>
</evidence>
<comment type="similarity">
    <text evidence="2">Belongs to the methyltransferase superfamily. Trimethylguanosine synthase family.</text>
</comment>
<dbReference type="Gene3D" id="3.40.50.150">
    <property type="entry name" value="Vaccinia Virus protein VP39"/>
    <property type="match status" value="1"/>
</dbReference>
<comment type="catalytic activity">
    <reaction evidence="4">
        <text>a 5'-end (N(7)-methyl 5'-triphosphoguanosine)-ribonucleoside in snoRNA + S-adenosyl-L-methionine = a 5'-end (N(2),N(7)-dimethyl 5'-triphosphoguanosine)-ribonucleoside in snoRNA + S-adenosyl-L-homocysteine + H(+)</text>
        <dbReference type="Rhea" id="RHEA:78475"/>
        <dbReference type="Rhea" id="RHEA-COMP:19086"/>
        <dbReference type="Rhea" id="RHEA-COMP:19088"/>
        <dbReference type="ChEBI" id="CHEBI:15378"/>
        <dbReference type="ChEBI" id="CHEBI:57856"/>
        <dbReference type="ChEBI" id="CHEBI:59789"/>
        <dbReference type="ChEBI" id="CHEBI:156461"/>
        <dbReference type="ChEBI" id="CHEBI:172880"/>
    </reaction>
    <physiologicalReaction direction="left-to-right" evidence="4">
        <dbReference type="Rhea" id="RHEA:78476"/>
    </physiologicalReaction>
</comment>
<comment type="catalytic activity">
    <reaction evidence="5">
        <text>a 5'-end (N(2),N(7)-dimethyl 5'-triphosphoguanosine)-ribonucleoside in snRNA + S-adenosyl-L-methionine = a 5'-end (N(2),N(2),N(7)-trimethyl 5'-triphosphoguanosine)-ribonucleoside in snRNA + S-adenosyl-L-homocysteine + H(+)</text>
        <dbReference type="Rhea" id="RHEA:78479"/>
        <dbReference type="Rhea" id="RHEA-COMP:19087"/>
        <dbReference type="Rhea" id="RHEA-COMP:19089"/>
        <dbReference type="ChEBI" id="CHEBI:15378"/>
        <dbReference type="ChEBI" id="CHEBI:57856"/>
        <dbReference type="ChEBI" id="CHEBI:59789"/>
        <dbReference type="ChEBI" id="CHEBI:167623"/>
        <dbReference type="ChEBI" id="CHEBI:172880"/>
    </reaction>
    <physiologicalReaction direction="left-to-right" evidence="5">
        <dbReference type="Rhea" id="RHEA:78480"/>
    </physiologicalReaction>
</comment>
<proteinExistence type="inferred from homology"/>
<evidence type="ECO:0000256" key="3">
    <source>
        <dbReference type="ARBA" id="ARBA00047418"/>
    </source>
</evidence>
<comment type="caution">
    <text evidence="10">The sequence shown here is derived from an EMBL/GenBank/DDBJ whole genome shotgun (WGS) entry which is preliminary data.</text>
</comment>
<accession>A0A4Q9LHQ4</accession>
<evidence type="ECO:0000256" key="4">
    <source>
        <dbReference type="ARBA" id="ARBA00048740"/>
    </source>
</evidence>
<evidence type="ECO:0000256" key="8">
    <source>
        <dbReference type="SAM" id="MobiDB-lite"/>
    </source>
</evidence>
<dbReference type="InterPro" id="IPR029063">
    <property type="entry name" value="SAM-dependent_MTases_sf"/>
</dbReference>
<gene>
    <name evidence="9" type="ORF">CWI36_0767p0010</name>
    <name evidence="10" type="ORF">CWI39_0297p0010</name>
</gene>
<evidence type="ECO:0000313" key="12">
    <source>
        <dbReference type="Proteomes" id="UP000293045"/>
    </source>
</evidence>
<comment type="catalytic activity">
    <reaction evidence="3">
        <text>a 5'-end (N(2),N(7)-dimethyl 5'-triphosphoguanosine)-ribonucleoside in snoRNA + S-adenosyl-L-methionine = a 5'-end (N(2),N(2),N(7)-trimethyl 5'-triphosphoguanosine)-ribonucleoside in snoRNA + S-adenosyl-L-homocysteine + H(+)</text>
        <dbReference type="Rhea" id="RHEA:78507"/>
        <dbReference type="Rhea" id="RHEA-COMP:19088"/>
        <dbReference type="Rhea" id="RHEA-COMP:19090"/>
        <dbReference type="ChEBI" id="CHEBI:15378"/>
        <dbReference type="ChEBI" id="CHEBI:57856"/>
        <dbReference type="ChEBI" id="CHEBI:59789"/>
        <dbReference type="ChEBI" id="CHEBI:167623"/>
        <dbReference type="ChEBI" id="CHEBI:172880"/>
    </reaction>
    <physiologicalReaction direction="left-to-right" evidence="3">
        <dbReference type="Rhea" id="RHEA:78508"/>
    </physiologicalReaction>
</comment>
<sequence length="269" mass="31795">MQRKYNNSKNKKNVDKTDENINKQKKNQRGYYIYQKYNDWIITDYSLQKNREISKFYYRRHFLFSKIESGIIMDYESWFSVTPEFLVKKVINIFNQLLNSKKEVICGYCGVGGDTVVFLKHGFDVYACDILYSKIKYLKINSSIYKKEQDKKYIYGNLSCEVSDFLTLNVDRKYEYGFLSPPWGGMDYKNSALFDLYSIDFDKITTKSQSIIKNCVYFLPKNCNPRQIEDIIKDSITVNIMFQERILGLVVFHGDDFLANKEAICLAFK</sequence>
<dbReference type="EMBL" id="PITI01000767">
    <property type="protein sequence ID" value="TBU04404.1"/>
    <property type="molecule type" value="Genomic_DNA"/>
</dbReference>
<name>A0A4Q9LHQ4_9MICR</name>
<organism evidence="10 12">
    <name type="scientific">Hamiltosporidium magnivora</name>
    <dbReference type="NCBI Taxonomy" id="148818"/>
    <lineage>
        <taxon>Eukaryota</taxon>
        <taxon>Fungi</taxon>
        <taxon>Fungi incertae sedis</taxon>
        <taxon>Microsporidia</taxon>
        <taxon>Dubosqiidae</taxon>
        <taxon>Hamiltosporidium</taxon>
    </lineage>
</organism>
<dbReference type="PANTHER" id="PTHR14741">
    <property type="entry name" value="S-ADENOSYLMETHIONINE-DEPENDENT METHYLTRANSFERASE RELATED"/>
    <property type="match status" value="1"/>
</dbReference>
<evidence type="ECO:0000256" key="5">
    <source>
        <dbReference type="ARBA" id="ARBA00048763"/>
    </source>
</evidence>
<dbReference type="VEuPathDB" id="MicrosporidiaDB:CWI39_0297p0010"/>
<dbReference type="STRING" id="148818.A0A4Q9LHQ4"/>
<comment type="catalytic activity">
    <reaction evidence="6">
        <text>a 5'-end (N(7)-methyl 5'-triphosphoguanosine)-ribonucleoside in snRNA + S-adenosyl-L-methionine = a 5'-end (N(2),N(7)-dimethyl 5'-triphosphoguanosine)-ribonucleoside in snRNA + S-adenosyl-L-homocysteine + H(+)</text>
        <dbReference type="Rhea" id="RHEA:78471"/>
        <dbReference type="Rhea" id="RHEA-COMP:19085"/>
        <dbReference type="Rhea" id="RHEA-COMP:19087"/>
        <dbReference type="ChEBI" id="CHEBI:15378"/>
        <dbReference type="ChEBI" id="CHEBI:57856"/>
        <dbReference type="ChEBI" id="CHEBI:59789"/>
        <dbReference type="ChEBI" id="CHEBI:156461"/>
        <dbReference type="ChEBI" id="CHEBI:172880"/>
    </reaction>
    <physiologicalReaction direction="left-to-right" evidence="6">
        <dbReference type="Rhea" id="RHEA:78472"/>
    </physiologicalReaction>
</comment>
<keyword evidence="10" id="KW-0489">Methyltransferase</keyword>
<evidence type="ECO:0000256" key="2">
    <source>
        <dbReference type="ARBA" id="ARBA00025783"/>
    </source>
</evidence>
<dbReference type="EMBL" id="PIXR01000297">
    <property type="protein sequence ID" value="TBU07594.1"/>
    <property type="molecule type" value="Genomic_DNA"/>
</dbReference>
<protein>
    <recommendedName>
        <fullName evidence="1">Trimethylguanosine synthase</fullName>
    </recommendedName>
    <alternativeName>
        <fullName evidence="7">Cap-specific guanine-N(2) methyltransferase</fullName>
    </alternativeName>
</protein>
<dbReference type="Pfam" id="PF09445">
    <property type="entry name" value="Methyltransf_15"/>
    <property type="match status" value="1"/>
</dbReference>
<dbReference type="InterPro" id="IPR019012">
    <property type="entry name" value="RNA_cap_Gua-N2-MeTrfase"/>
</dbReference>
<evidence type="ECO:0000256" key="1">
    <source>
        <dbReference type="ARBA" id="ARBA00018517"/>
    </source>
</evidence>